<dbReference type="InterPro" id="IPR011990">
    <property type="entry name" value="TPR-like_helical_dom_sf"/>
</dbReference>
<keyword evidence="1" id="KW-0677">Repeat</keyword>
<accession>A0A7I8KPF6</accession>
<evidence type="ECO:0000256" key="2">
    <source>
        <dbReference type="PROSITE-ProRule" id="PRU00708"/>
    </source>
</evidence>
<dbReference type="Pfam" id="PF01535">
    <property type="entry name" value="PPR"/>
    <property type="match status" value="1"/>
</dbReference>
<dbReference type="GO" id="GO:0009451">
    <property type="term" value="P:RNA modification"/>
    <property type="evidence" value="ECO:0007669"/>
    <property type="project" value="InterPro"/>
</dbReference>
<name>A0A7I8KPF6_SPIIN</name>
<evidence type="ECO:0000313" key="4">
    <source>
        <dbReference type="EMBL" id="CAA7399693.1"/>
    </source>
</evidence>
<evidence type="ECO:0000313" key="5">
    <source>
        <dbReference type="Proteomes" id="UP000663760"/>
    </source>
</evidence>
<dbReference type="InterPro" id="IPR002885">
    <property type="entry name" value="PPR_rpt"/>
</dbReference>
<dbReference type="PANTHER" id="PTHR47926">
    <property type="entry name" value="PENTATRICOPEPTIDE REPEAT-CONTAINING PROTEIN"/>
    <property type="match status" value="1"/>
</dbReference>
<dbReference type="GO" id="GO:0003723">
    <property type="term" value="F:RNA binding"/>
    <property type="evidence" value="ECO:0007669"/>
    <property type="project" value="InterPro"/>
</dbReference>
<dbReference type="Pfam" id="PF13041">
    <property type="entry name" value="PPR_2"/>
    <property type="match status" value="2"/>
</dbReference>
<reference evidence="4" key="1">
    <citation type="submission" date="2020-02" db="EMBL/GenBank/DDBJ databases">
        <authorList>
            <person name="Scholz U."/>
            <person name="Mascher M."/>
            <person name="Fiebig A."/>
        </authorList>
    </citation>
    <scope>NUCLEOTIDE SEQUENCE</scope>
</reference>
<feature type="repeat" description="PPR" evidence="2">
    <location>
        <begin position="248"/>
        <end position="282"/>
    </location>
</feature>
<dbReference type="FunFam" id="1.25.40.10:FF:000348">
    <property type="entry name" value="Pentatricopeptide repeat-containing protein chloroplastic"/>
    <property type="match status" value="1"/>
</dbReference>
<dbReference type="Gene3D" id="1.25.40.10">
    <property type="entry name" value="Tetratricopeptide repeat domain"/>
    <property type="match status" value="2"/>
</dbReference>
<evidence type="ECO:0000256" key="1">
    <source>
        <dbReference type="ARBA" id="ARBA00022737"/>
    </source>
</evidence>
<feature type="repeat" description="PPR" evidence="2">
    <location>
        <begin position="146"/>
        <end position="180"/>
    </location>
</feature>
<dbReference type="OrthoDB" id="185373at2759"/>
<dbReference type="InterPro" id="IPR046960">
    <property type="entry name" value="PPR_At4g14850-like_plant"/>
</dbReference>
<sequence length="471" mass="50177">MVRAAVFATPPTPRADRWGTSPERQTASPASRRADEDALRMYIQILAEGRLPGNRAIIAALKAGGPAAAGAVHGNVIKMGSCADRFVASALLQCYSAGGRVASAWKVFASVSEKDAALRTAMLVACADNGDLTSARALFNEIPGRDVVAWNAMLSAYSHSELPERALELFEEMQLSGTRPNEITLVIALSACSQLSSLALGKWIHLYVDRASDINLTPTLVNSLVSMYAKCGSLRAAVEVFLEKHPRNLETWNAMLSGFAAYGCGGGALSLFSQMIKTAVAPDRITFLSLLTAFARAGMIADALTCFRCMRRNFGVVPRREHYGCLVDALARGGHLQEAYALVEGSPFEPDGAAWGALLAGCCVHGDAEIGRTAAELLLQLEPGEGGRHIALSNLHGMTGNSVDMVRLKQETVGQGIHLPSGSSSIEVNGVVHEFTAGDRSHTQSEQIYLMIAMISSNLRCTQESARNSPS</sequence>
<feature type="repeat" description="PPR" evidence="2">
    <location>
        <begin position="283"/>
        <end position="313"/>
    </location>
</feature>
<dbReference type="AlphaFoldDB" id="A0A7I8KPF6"/>
<feature type="region of interest" description="Disordered" evidence="3">
    <location>
        <begin position="1"/>
        <end position="33"/>
    </location>
</feature>
<dbReference type="FunFam" id="1.25.40.10:FF:000090">
    <property type="entry name" value="Pentatricopeptide repeat-containing protein, chloroplastic"/>
    <property type="match status" value="1"/>
</dbReference>
<organism evidence="4 5">
    <name type="scientific">Spirodela intermedia</name>
    <name type="common">Intermediate duckweed</name>
    <dbReference type="NCBI Taxonomy" id="51605"/>
    <lineage>
        <taxon>Eukaryota</taxon>
        <taxon>Viridiplantae</taxon>
        <taxon>Streptophyta</taxon>
        <taxon>Embryophyta</taxon>
        <taxon>Tracheophyta</taxon>
        <taxon>Spermatophyta</taxon>
        <taxon>Magnoliopsida</taxon>
        <taxon>Liliopsida</taxon>
        <taxon>Araceae</taxon>
        <taxon>Lemnoideae</taxon>
        <taxon>Spirodela</taxon>
    </lineage>
</organism>
<keyword evidence="5" id="KW-1185">Reference proteome</keyword>
<dbReference type="PROSITE" id="PS51375">
    <property type="entry name" value="PPR"/>
    <property type="match status" value="3"/>
</dbReference>
<proteinExistence type="predicted"/>
<dbReference type="Proteomes" id="UP000663760">
    <property type="component" value="Chromosome 7"/>
</dbReference>
<gene>
    <name evidence="4" type="ORF">SI8410_07010363</name>
</gene>
<dbReference type="NCBIfam" id="TIGR00756">
    <property type="entry name" value="PPR"/>
    <property type="match status" value="2"/>
</dbReference>
<dbReference type="EMBL" id="LR746270">
    <property type="protein sequence ID" value="CAA7399693.1"/>
    <property type="molecule type" value="Genomic_DNA"/>
</dbReference>
<protein>
    <submittedName>
        <fullName evidence="4">Uncharacterized protein</fullName>
    </submittedName>
</protein>
<evidence type="ECO:0000256" key="3">
    <source>
        <dbReference type="SAM" id="MobiDB-lite"/>
    </source>
</evidence>